<accession>A0ABM4ASF1</accession>
<dbReference type="GeneID" id="135193877"/>
<dbReference type="RefSeq" id="XP_064074205.1">
    <property type="nucleotide sequence ID" value="XM_064218135.1"/>
</dbReference>
<evidence type="ECO:0000313" key="3">
    <source>
        <dbReference type="Proteomes" id="UP001652626"/>
    </source>
</evidence>
<protein>
    <submittedName>
        <fullName evidence="4">Uncharacterized protein LOC135193877</fullName>
    </submittedName>
</protein>
<dbReference type="InterPro" id="IPR045609">
    <property type="entry name" value="DUF6451"/>
</dbReference>
<feature type="region of interest" description="Disordered" evidence="1">
    <location>
        <begin position="156"/>
        <end position="177"/>
    </location>
</feature>
<gene>
    <name evidence="4" type="primary">LOC135193877</name>
</gene>
<name>A0ABM4ASF1_VANTA</name>
<evidence type="ECO:0000259" key="2">
    <source>
        <dbReference type="Pfam" id="PF20049"/>
    </source>
</evidence>
<evidence type="ECO:0000313" key="4">
    <source>
        <dbReference type="RefSeq" id="XP_064074205.1"/>
    </source>
</evidence>
<keyword evidence="3" id="KW-1185">Reference proteome</keyword>
<organism evidence="3 4">
    <name type="scientific">Vanessa tameamea</name>
    <name type="common">Kamehameha butterfly</name>
    <dbReference type="NCBI Taxonomy" id="334116"/>
    <lineage>
        <taxon>Eukaryota</taxon>
        <taxon>Metazoa</taxon>
        <taxon>Ecdysozoa</taxon>
        <taxon>Arthropoda</taxon>
        <taxon>Hexapoda</taxon>
        <taxon>Insecta</taxon>
        <taxon>Pterygota</taxon>
        <taxon>Neoptera</taxon>
        <taxon>Endopterygota</taxon>
        <taxon>Lepidoptera</taxon>
        <taxon>Glossata</taxon>
        <taxon>Ditrysia</taxon>
        <taxon>Papilionoidea</taxon>
        <taxon>Nymphalidae</taxon>
        <taxon>Nymphalinae</taxon>
        <taxon>Vanessa</taxon>
    </lineage>
</organism>
<dbReference type="PANTHER" id="PTHR47027">
    <property type="entry name" value="REVERSE TRANSCRIPTASE DOMAIN-CONTAINING PROTEIN"/>
    <property type="match status" value="1"/>
</dbReference>
<feature type="compositionally biased region" description="Basic residues" evidence="1">
    <location>
        <begin position="166"/>
        <end position="177"/>
    </location>
</feature>
<feature type="domain" description="DUF6451" evidence="2">
    <location>
        <begin position="51"/>
        <end position="83"/>
    </location>
</feature>
<reference evidence="4" key="1">
    <citation type="submission" date="2025-08" db="UniProtKB">
        <authorList>
            <consortium name="RefSeq"/>
        </authorList>
    </citation>
    <scope>IDENTIFICATION</scope>
    <source>
        <tissue evidence="4">Whole body</tissue>
    </source>
</reference>
<dbReference type="Pfam" id="PF20049">
    <property type="entry name" value="DUF6451"/>
    <property type="match status" value="1"/>
</dbReference>
<evidence type="ECO:0000256" key="1">
    <source>
        <dbReference type="SAM" id="MobiDB-lite"/>
    </source>
</evidence>
<dbReference type="PANTHER" id="PTHR47027:SF25">
    <property type="entry name" value="REVERSE TRANSCRIPTASE DOMAIN-CONTAINING PROTEIN"/>
    <property type="match status" value="1"/>
</dbReference>
<dbReference type="Proteomes" id="UP001652626">
    <property type="component" value="Chromosome 20"/>
</dbReference>
<sequence length="215" mass="24998">MRTGVKNCSPLLIGTEAVERVHKFTYLGSVVSETGGSEEDIASWIAKPRATFAQLRPVWQSQKLTRRIKLKIFGSNVKSVLLYGCETWKVTKDISRQNQVFVNRPLHRILGIYWPENFSNLELLEKCHESPIDSQIKRRKWRWIGHTLRREPDHIPKQALDWNPQGKRKRGRPRQTWRRSVLAEAASIGMTWSEVKAEAQDRSRWRTSVDALCPI</sequence>
<proteinExistence type="predicted"/>